<evidence type="ECO:0000313" key="1">
    <source>
        <dbReference type="EMBL" id="MBW3468427.1"/>
    </source>
</evidence>
<comment type="caution">
    <text evidence="1">The sequence shown here is derived from an EMBL/GenBank/DDBJ whole genome shotgun (WGS) entry which is preliminary data.</text>
</comment>
<dbReference type="RefSeq" id="WP_219289720.1">
    <property type="nucleotide sequence ID" value="NZ_RPHB01000005.1"/>
</dbReference>
<gene>
    <name evidence="1" type="ORF">EGN73_11475</name>
</gene>
<dbReference type="Proteomes" id="UP000727490">
    <property type="component" value="Unassembled WGS sequence"/>
</dbReference>
<dbReference type="PANTHER" id="PTHR39217:SF1">
    <property type="entry name" value="GLUTATHIONE SYNTHETASE"/>
    <property type="match status" value="1"/>
</dbReference>
<sequence length="300" mass="34866">MKLAVVTYEARGSYAAETVPDEDLILSEILNELNVSFEFEIWSDTSVNWSKYELILVKSPWDYFDRYAEFLLWCDVISQLGIPVWNPIEVIKWNSDKRYLHEIQEKGFPIVPTRFLEKGSKLDLLKAFEEFDADQLIFKPSVSGGAKNTIKISRDDWKNKKASLTGLLAEEAYLLQPFLKEVAEIGEYSYLYFDGKFSHAILKKAKKGDFRVQHFFGGSIEEVKPNPEELEYFDKLLQAFAKDCLYARVDGVWTEGVFYLMELELIEPYLFLFLSDTARENYKSALKKRLVEFSVIKSIL</sequence>
<keyword evidence="2" id="KW-1185">Reference proteome</keyword>
<proteinExistence type="predicted"/>
<accession>A0A951IY07</accession>
<dbReference type="EMBL" id="RPHB01000005">
    <property type="protein sequence ID" value="MBW3468427.1"/>
    <property type="molecule type" value="Genomic_DNA"/>
</dbReference>
<protein>
    <submittedName>
        <fullName evidence="1">Glutathione synthetase</fullName>
    </submittedName>
</protein>
<dbReference type="InterPro" id="IPR053191">
    <property type="entry name" value="DcsG_Biosynth_Enzyme"/>
</dbReference>
<organism evidence="1 2">
    <name type="scientific">Arthrospiribacter ruber</name>
    <dbReference type="NCBI Taxonomy" id="2487934"/>
    <lineage>
        <taxon>Bacteria</taxon>
        <taxon>Pseudomonadati</taxon>
        <taxon>Bacteroidota</taxon>
        <taxon>Cytophagia</taxon>
        <taxon>Cytophagales</taxon>
        <taxon>Cyclobacteriaceae</taxon>
        <taxon>Arthrospiribacter</taxon>
    </lineage>
</organism>
<evidence type="ECO:0000313" key="2">
    <source>
        <dbReference type="Proteomes" id="UP000727490"/>
    </source>
</evidence>
<dbReference type="AlphaFoldDB" id="A0A951IY07"/>
<dbReference type="PANTHER" id="PTHR39217">
    <property type="match status" value="1"/>
</dbReference>
<name>A0A951IY07_9BACT</name>
<reference evidence="1 2" key="1">
    <citation type="journal article" date="2020" name="Syst. Appl. Microbiol.">
        <title>Arthrospiribacter ruber gen. nov., sp. nov., a novel bacterium isolated from Arthrospira cultures.</title>
        <authorList>
            <person name="Waleron M."/>
            <person name="Misztak A."/>
            <person name="Waleron M.M."/>
            <person name="Furmaniak M."/>
            <person name="Mrozik A."/>
            <person name="Waleron K."/>
        </authorList>
    </citation>
    <scope>NUCLEOTIDE SEQUENCE [LARGE SCALE GENOMIC DNA]</scope>
    <source>
        <strain evidence="1 2">DPMB0001</strain>
    </source>
</reference>